<dbReference type="SMART" id="SM00241">
    <property type="entry name" value="ZP"/>
    <property type="match status" value="1"/>
</dbReference>
<dbReference type="FunFam" id="2.60.40.4100:FF:000002">
    <property type="entry name" value="Zona pellucida sperm-binding protein 3"/>
    <property type="match status" value="1"/>
</dbReference>
<dbReference type="GeneID" id="115015814"/>
<dbReference type="Gene3D" id="2.60.40.4100">
    <property type="entry name" value="Zona pellucida, ZP-C domain"/>
    <property type="match status" value="1"/>
</dbReference>
<keyword evidence="5" id="KW-1185">Reference proteome</keyword>
<protein>
    <submittedName>
        <fullName evidence="6">Zona pellucida sperm-binding protein 3</fullName>
    </submittedName>
</protein>
<reference evidence="6" key="1">
    <citation type="submission" date="2025-08" db="UniProtKB">
        <authorList>
            <consortium name="RefSeq"/>
        </authorList>
    </citation>
    <scope>IDENTIFICATION</scope>
</reference>
<dbReference type="GO" id="GO:0007339">
    <property type="term" value="P:binding of sperm to zona pellucida"/>
    <property type="evidence" value="ECO:0007669"/>
    <property type="project" value="TreeGrafter"/>
</dbReference>
<evidence type="ECO:0000259" key="4">
    <source>
        <dbReference type="PROSITE" id="PS51034"/>
    </source>
</evidence>
<feature type="signal peptide" evidence="3">
    <location>
        <begin position="1"/>
        <end position="18"/>
    </location>
</feature>
<dbReference type="RefSeq" id="XP_029299249.1">
    <property type="nucleotide sequence ID" value="XM_029443389.1"/>
</dbReference>
<dbReference type="PANTHER" id="PTHR11576">
    <property type="entry name" value="ZONA PELLUCIDA SPERM-BINDING PROTEIN 3"/>
    <property type="match status" value="1"/>
</dbReference>
<dbReference type="Pfam" id="PF00100">
    <property type="entry name" value="Zona_pellucida"/>
    <property type="match status" value="1"/>
</dbReference>
<evidence type="ECO:0000256" key="3">
    <source>
        <dbReference type="SAM" id="SignalP"/>
    </source>
</evidence>
<dbReference type="GO" id="GO:0031012">
    <property type="term" value="C:extracellular matrix"/>
    <property type="evidence" value="ECO:0007669"/>
    <property type="project" value="TreeGrafter"/>
</dbReference>
<dbReference type="Gene3D" id="2.60.40.3210">
    <property type="entry name" value="Zona pellucida, ZP-N domain"/>
    <property type="match status" value="1"/>
</dbReference>
<dbReference type="Proteomes" id="UP000504630">
    <property type="component" value="Chromosome 1"/>
</dbReference>
<dbReference type="AlphaFoldDB" id="A0A6J2QMU5"/>
<dbReference type="InParanoid" id="A0A6J2QMU5"/>
<dbReference type="PROSITE" id="PS51034">
    <property type="entry name" value="ZP_2"/>
    <property type="match status" value="1"/>
</dbReference>
<dbReference type="GO" id="GO:0032190">
    <property type="term" value="F:acrosin binding"/>
    <property type="evidence" value="ECO:0007669"/>
    <property type="project" value="TreeGrafter"/>
</dbReference>
<evidence type="ECO:0000313" key="5">
    <source>
        <dbReference type="Proteomes" id="UP000504630"/>
    </source>
</evidence>
<dbReference type="KEGG" id="cgob:115015814"/>
<sequence length="464" mass="51921">MELLYGVILSLLVCSACSFRFSGTAQHGQDAQDPEEEWGRMEKVISDKKAEALAPETKLLRAPSSSGPKSSQAKKTEYLAVSTSEDQKEAFKPEKGVRPLPGSLKNILLKATVPTIAPVKTRSQLVEVLCHVDRMYVRIRRDIFKSRDAFKSLKLGTCPVNQGTNDHYYFLYLLTNEHCGFKYENNADYRVTSNVIRYQPTSAVLREMPFVIAVQCNFPRLFHSYRAGFYPVLQGGSIFKVLQRRGSFALTLEDDSGKPITGVKTYTLGQPMYFAAKGFGRTGDVRLYVNKCFMTATKDSQSTSKHVVIDNHGCMVDSKISSESKFLASTSKVVQRFSVAALIFKDQLSTKSSTQQLYMHCELSVGTLTPTLTSKACNYDAGSNKWKELYGDDSVCTCESPCVPASSKASGRVISTQSWKVDVSKGKYEQLQPRMTFSDADTFTLEDPSMEEHKDFLNNWDHNY</sequence>
<keyword evidence="1" id="KW-1015">Disulfide bond</keyword>
<proteinExistence type="predicted"/>
<dbReference type="GO" id="GO:0035803">
    <property type="term" value="P:egg coat formation"/>
    <property type="evidence" value="ECO:0007669"/>
    <property type="project" value="TreeGrafter"/>
</dbReference>
<dbReference type="GO" id="GO:2000344">
    <property type="term" value="P:positive regulation of acrosome reaction"/>
    <property type="evidence" value="ECO:0007669"/>
    <property type="project" value="TreeGrafter"/>
</dbReference>
<organism evidence="5 6">
    <name type="scientific">Cottoperca gobio</name>
    <name type="common">Frogmouth</name>
    <name type="synonym">Aphritis gobio</name>
    <dbReference type="NCBI Taxonomy" id="56716"/>
    <lineage>
        <taxon>Eukaryota</taxon>
        <taxon>Metazoa</taxon>
        <taxon>Chordata</taxon>
        <taxon>Craniata</taxon>
        <taxon>Vertebrata</taxon>
        <taxon>Euteleostomi</taxon>
        <taxon>Actinopterygii</taxon>
        <taxon>Neopterygii</taxon>
        <taxon>Teleostei</taxon>
        <taxon>Neoteleostei</taxon>
        <taxon>Acanthomorphata</taxon>
        <taxon>Eupercaria</taxon>
        <taxon>Perciformes</taxon>
        <taxon>Notothenioidei</taxon>
        <taxon>Bovichtidae</taxon>
        <taxon>Cottoperca</taxon>
    </lineage>
</organism>
<feature type="chain" id="PRO_5027016439" evidence="3">
    <location>
        <begin position="19"/>
        <end position="464"/>
    </location>
</feature>
<name>A0A6J2QMU5_COTGO</name>
<evidence type="ECO:0000256" key="1">
    <source>
        <dbReference type="ARBA" id="ARBA00023157"/>
    </source>
</evidence>
<dbReference type="Pfam" id="PF23344">
    <property type="entry name" value="ZP-N"/>
    <property type="match status" value="1"/>
</dbReference>
<dbReference type="InterPro" id="IPR055356">
    <property type="entry name" value="ZP-N"/>
</dbReference>
<evidence type="ECO:0000256" key="2">
    <source>
        <dbReference type="SAM" id="MobiDB-lite"/>
    </source>
</evidence>
<feature type="compositionally biased region" description="Polar residues" evidence="2">
    <location>
        <begin position="63"/>
        <end position="73"/>
    </location>
</feature>
<accession>A0A6J2QMU5</accession>
<dbReference type="InterPro" id="IPR055355">
    <property type="entry name" value="ZP-C"/>
</dbReference>
<feature type="region of interest" description="Disordered" evidence="2">
    <location>
        <begin position="50"/>
        <end position="78"/>
    </location>
</feature>
<feature type="domain" description="ZP" evidence="4">
    <location>
        <begin position="129"/>
        <end position="384"/>
    </location>
</feature>
<dbReference type="CTD" id="563179"/>
<gene>
    <name evidence="6" type="primary">zp3c</name>
</gene>
<dbReference type="PANTHER" id="PTHR11576:SF26">
    <property type="entry name" value="ZONA PELLUCIDA GLYCOPROTEIN 3D TANDEM DUPLICATE 2"/>
    <property type="match status" value="1"/>
</dbReference>
<dbReference type="InterPro" id="IPR042235">
    <property type="entry name" value="ZP-C_dom"/>
</dbReference>
<dbReference type="InterPro" id="IPR001507">
    <property type="entry name" value="ZP_dom"/>
</dbReference>
<keyword evidence="3" id="KW-0732">Signal</keyword>
<evidence type="ECO:0000313" key="6">
    <source>
        <dbReference type="RefSeq" id="XP_029299249.1"/>
    </source>
</evidence>
<dbReference type="OrthoDB" id="8961289at2759"/>